<dbReference type="OrthoDB" id="4424523at2759"/>
<organism evidence="2 3">
    <name type="scientific">Clonostachys solani</name>
    <dbReference type="NCBI Taxonomy" id="160281"/>
    <lineage>
        <taxon>Eukaryota</taxon>
        <taxon>Fungi</taxon>
        <taxon>Dikarya</taxon>
        <taxon>Ascomycota</taxon>
        <taxon>Pezizomycotina</taxon>
        <taxon>Sordariomycetes</taxon>
        <taxon>Hypocreomycetidae</taxon>
        <taxon>Hypocreales</taxon>
        <taxon>Bionectriaceae</taxon>
        <taxon>Clonostachys</taxon>
    </lineage>
</organism>
<gene>
    <name evidence="2" type="ORF">CSOL1703_00008397</name>
</gene>
<evidence type="ECO:0000313" key="2">
    <source>
        <dbReference type="EMBL" id="CAH0057920.1"/>
    </source>
</evidence>
<evidence type="ECO:0000256" key="1">
    <source>
        <dbReference type="SAM" id="MobiDB-lite"/>
    </source>
</evidence>
<sequence>MDLDLLKDFIASLQPDAPPLRVRDPLDLDDATRELYRRAIADPSSLSEEERRKILRRPPPEEEDARSRELCGSTMSELITKAIQNHESLTYQESTLVMARPKESYPGELLREKCRMSENDRDLLHKAMEAAPTADEVAAQKNAMGIQNLWREHNNAAYDALSAFDRALIKRAGHIPWQDHIIGPEDPFRKIATCGFVVFYSDAVNWPSFNERMQAATKYGFDLCMSRIRDSIREGFTLHGVQYDDAESLQSRFAAVRDVDEIPKGLRQDAFLYVDDEATQSLESSRPFVWLWEPQETAKPLKVNAQHIAPLLIARLTQRDLSTEKDQKWPFRSTPDLEQMHKMARRSTNGAGERDGIWPPNATSM</sequence>
<accession>A0A9N9ZMK2</accession>
<reference evidence="2" key="1">
    <citation type="submission" date="2021-10" db="EMBL/GenBank/DDBJ databases">
        <authorList>
            <person name="Piombo E."/>
        </authorList>
    </citation>
    <scope>NUCLEOTIDE SEQUENCE</scope>
</reference>
<name>A0A9N9ZMK2_9HYPO</name>
<dbReference type="Proteomes" id="UP000775872">
    <property type="component" value="Unassembled WGS sequence"/>
</dbReference>
<proteinExistence type="predicted"/>
<keyword evidence="3" id="KW-1185">Reference proteome</keyword>
<dbReference type="AlphaFoldDB" id="A0A9N9ZMK2"/>
<protein>
    <submittedName>
        <fullName evidence="2">Uncharacterized protein</fullName>
    </submittedName>
</protein>
<evidence type="ECO:0000313" key="3">
    <source>
        <dbReference type="Proteomes" id="UP000775872"/>
    </source>
</evidence>
<feature type="region of interest" description="Disordered" evidence="1">
    <location>
        <begin position="345"/>
        <end position="365"/>
    </location>
</feature>
<feature type="region of interest" description="Disordered" evidence="1">
    <location>
        <begin position="37"/>
        <end position="69"/>
    </location>
</feature>
<comment type="caution">
    <text evidence="2">The sequence shown here is derived from an EMBL/GenBank/DDBJ whole genome shotgun (WGS) entry which is preliminary data.</text>
</comment>
<dbReference type="EMBL" id="CABFOC020000082">
    <property type="protein sequence ID" value="CAH0057920.1"/>
    <property type="molecule type" value="Genomic_DNA"/>
</dbReference>